<keyword evidence="3 14" id="KW-0813">Transport</keyword>
<dbReference type="Pfam" id="PF05187">
    <property type="entry name" value="Fer4_ETF_QO"/>
    <property type="match status" value="1"/>
</dbReference>
<evidence type="ECO:0000259" key="16">
    <source>
        <dbReference type="Pfam" id="PF21162"/>
    </source>
</evidence>
<feature type="domain" description="ETF-QO/FixX C-terminal" evidence="15">
    <location>
        <begin position="496"/>
        <end position="597"/>
    </location>
</feature>
<dbReference type="SUPFAM" id="SSF54373">
    <property type="entry name" value="FAD-linked reductases, C-terminal domain"/>
    <property type="match status" value="1"/>
</dbReference>
<keyword evidence="8 14" id="KW-0249">Electron transport</keyword>
<keyword evidence="12 14" id="KW-0830">Ubiquinone</keyword>
<evidence type="ECO:0000256" key="12">
    <source>
        <dbReference type="ARBA" id="ARBA00023075"/>
    </source>
</evidence>
<dbReference type="Pfam" id="PF13450">
    <property type="entry name" value="NAD_binding_8"/>
    <property type="match status" value="1"/>
</dbReference>
<keyword evidence="9 14" id="KW-0560">Oxidoreductase</keyword>
<evidence type="ECO:0000256" key="1">
    <source>
        <dbReference type="ARBA" id="ARBA00001974"/>
    </source>
</evidence>
<dbReference type="Proteomes" id="UP000046395">
    <property type="component" value="Unassembled WGS sequence"/>
</dbReference>
<dbReference type="Gene3D" id="3.30.70.20">
    <property type="match status" value="1"/>
</dbReference>
<reference evidence="18" key="1">
    <citation type="submission" date="2019-12" db="UniProtKB">
        <authorList>
            <consortium name="WormBaseParasite"/>
        </authorList>
    </citation>
    <scope>IDENTIFICATION</scope>
</reference>
<dbReference type="InterPro" id="IPR036188">
    <property type="entry name" value="FAD/NAD-bd_sf"/>
</dbReference>
<evidence type="ECO:0000256" key="14">
    <source>
        <dbReference type="RuleBase" id="RU366068"/>
    </source>
</evidence>
<comment type="cofactor">
    <cofactor evidence="14">
        <name>[4Fe-4S] cluster</name>
        <dbReference type="ChEBI" id="CHEBI:49883"/>
    </cofactor>
    <text evidence="14">Binds 1 [4Fe-4S] cluster.</text>
</comment>
<dbReference type="STRING" id="70415.A0A5S6QLN3"/>
<organism evidence="17 18">
    <name type="scientific">Trichuris muris</name>
    <name type="common">Mouse whipworm</name>
    <dbReference type="NCBI Taxonomy" id="70415"/>
    <lineage>
        <taxon>Eukaryota</taxon>
        <taxon>Metazoa</taxon>
        <taxon>Ecdysozoa</taxon>
        <taxon>Nematoda</taxon>
        <taxon>Enoplea</taxon>
        <taxon>Dorylaimia</taxon>
        <taxon>Trichinellida</taxon>
        <taxon>Trichuridae</taxon>
        <taxon>Trichuris</taxon>
    </lineage>
</organism>
<evidence type="ECO:0000256" key="10">
    <source>
        <dbReference type="ARBA" id="ARBA00023004"/>
    </source>
</evidence>
<dbReference type="InterPro" id="IPR007859">
    <property type="entry name" value="ETF-QO/FixX_C"/>
</dbReference>
<evidence type="ECO:0000256" key="11">
    <source>
        <dbReference type="ARBA" id="ARBA00023014"/>
    </source>
</evidence>
<dbReference type="GO" id="GO:0005743">
    <property type="term" value="C:mitochondrial inner membrane"/>
    <property type="evidence" value="ECO:0007669"/>
    <property type="project" value="TreeGrafter"/>
</dbReference>
<keyword evidence="7 14" id="KW-0274">FAD</keyword>
<dbReference type="Gene3D" id="3.50.50.60">
    <property type="entry name" value="FAD/NAD(P)-binding domain"/>
    <property type="match status" value="1"/>
</dbReference>
<evidence type="ECO:0000256" key="9">
    <source>
        <dbReference type="ARBA" id="ARBA00023002"/>
    </source>
</evidence>
<feature type="domain" description="ETF-QO/FixC ubiquinone-binding" evidence="16">
    <location>
        <begin position="255"/>
        <end position="351"/>
    </location>
</feature>
<dbReference type="PANTHER" id="PTHR10617">
    <property type="entry name" value="ELECTRON TRANSFER FLAVOPROTEIN-UBIQUINONE OXIDOREDUCTASE"/>
    <property type="match status" value="1"/>
</dbReference>
<dbReference type="InterPro" id="IPR040156">
    <property type="entry name" value="ETF-QO"/>
</dbReference>
<evidence type="ECO:0000313" key="18">
    <source>
        <dbReference type="WBParaSite" id="TMUE_2000007782.1"/>
    </source>
</evidence>
<evidence type="ECO:0000256" key="8">
    <source>
        <dbReference type="ARBA" id="ARBA00022982"/>
    </source>
</evidence>
<dbReference type="SUPFAM" id="SSF51905">
    <property type="entry name" value="FAD/NAD(P)-binding domain"/>
    <property type="match status" value="1"/>
</dbReference>
<evidence type="ECO:0000259" key="15">
    <source>
        <dbReference type="Pfam" id="PF05187"/>
    </source>
</evidence>
<evidence type="ECO:0000256" key="5">
    <source>
        <dbReference type="ARBA" id="ARBA00022630"/>
    </source>
</evidence>
<proteinExistence type="predicted"/>
<dbReference type="GO" id="GO:0046872">
    <property type="term" value="F:metal ion binding"/>
    <property type="evidence" value="ECO:0007669"/>
    <property type="project" value="UniProtKB-KW"/>
</dbReference>
<dbReference type="Gene3D" id="3.30.9.90">
    <property type="match status" value="1"/>
</dbReference>
<dbReference type="InterPro" id="IPR049398">
    <property type="entry name" value="ETF-QO/FixC_UQ-bd"/>
</dbReference>
<dbReference type="SUPFAM" id="SSF54862">
    <property type="entry name" value="4Fe-4S ferredoxins"/>
    <property type="match status" value="1"/>
</dbReference>
<name>A0A5S6QLN3_TRIMR</name>
<dbReference type="Pfam" id="PF21162">
    <property type="entry name" value="ETFQO_UQ-bd"/>
    <property type="match status" value="1"/>
</dbReference>
<dbReference type="FunFam" id="3.30.70.20:FF:000012">
    <property type="entry name" value="Electron transfer flavoprotein-ubiquinone oxidoreductase, mitochondrial"/>
    <property type="match status" value="1"/>
</dbReference>
<dbReference type="GO" id="GO:0051539">
    <property type="term" value="F:4 iron, 4 sulfur cluster binding"/>
    <property type="evidence" value="ECO:0007669"/>
    <property type="project" value="UniProtKB-UniRule"/>
</dbReference>
<comment type="cofactor">
    <cofactor evidence="1 14">
        <name>FAD</name>
        <dbReference type="ChEBI" id="CHEBI:57692"/>
    </cofactor>
</comment>
<keyword evidence="17" id="KW-1185">Reference proteome</keyword>
<keyword evidence="11 14" id="KW-0411">Iron-sulfur</keyword>
<evidence type="ECO:0000256" key="3">
    <source>
        <dbReference type="ARBA" id="ARBA00022448"/>
    </source>
</evidence>
<dbReference type="EC" id="1.5.5.1" evidence="14"/>
<dbReference type="PANTHER" id="PTHR10617:SF107">
    <property type="entry name" value="ELECTRON TRANSFER FLAVOPROTEIN-UBIQUINONE OXIDOREDUCTASE, MITOCHONDRIAL"/>
    <property type="match status" value="1"/>
</dbReference>
<evidence type="ECO:0000256" key="4">
    <source>
        <dbReference type="ARBA" id="ARBA00022485"/>
    </source>
</evidence>
<accession>A0A5S6QLN3</accession>
<evidence type="ECO:0000256" key="7">
    <source>
        <dbReference type="ARBA" id="ARBA00022827"/>
    </source>
</evidence>
<keyword evidence="4" id="KW-0004">4Fe-4S</keyword>
<comment type="catalytic activity">
    <reaction evidence="13 14">
        <text>a ubiquinone + reduced [electron-transfer flavoprotein] = a ubiquinol + oxidized [electron-transfer flavoprotein] + H(+)</text>
        <dbReference type="Rhea" id="RHEA:24052"/>
        <dbReference type="Rhea" id="RHEA-COMP:9565"/>
        <dbReference type="Rhea" id="RHEA-COMP:9566"/>
        <dbReference type="Rhea" id="RHEA-COMP:10685"/>
        <dbReference type="Rhea" id="RHEA-COMP:10686"/>
        <dbReference type="ChEBI" id="CHEBI:15378"/>
        <dbReference type="ChEBI" id="CHEBI:16389"/>
        <dbReference type="ChEBI" id="CHEBI:17976"/>
        <dbReference type="ChEBI" id="CHEBI:57692"/>
        <dbReference type="ChEBI" id="CHEBI:58307"/>
        <dbReference type="EC" id="1.5.5.1"/>
    </reaction>
</comment>
<evidence type="ECO:0000313" key="17">
    <source>
        <dbReference type="Proteomes" id="UP000046395"/>
    </source>
</evidence>
<keyword evidence="5 14" id="KW-0285">Flavoprotein</keyword>
<protein>
    <recommendedName>
        <fullName evidence="14">Electron transfer flavoprotein-ubiquinone oxidoreductase</fullName>
        <shortName evidence="14">ETF-QO</shortName>
        <ecNumber evidence="14">1.5.5.1</ecNumber>
    </recommendedName>
</protein>
<dbReference type="AlphaFoldDB" id="A0A5S6QLN3"/>
<comment type="function">
    <text evidence="2 14">Accepts electrons from ETF and reduces ubiquinone.</text>
</comment>
<dbReference type="GO" id="GO:0004174">
    <property type="term" value="F:electron-transferring-flavoprotein dehydrogenase activity"/>
    <property type="evidence" value="ECO:0007669"/>
    <property type="project" value="UniProtKB-UniRule"/>
</dbReference>
<keyword evidence="6 14" id="KW-0479">Metal-binding</keyword>
<keyword evidence="10 14" id="KW-0408">Iron</keyword>
<evidence type="ECO:0000256" key="13">
    <source>
        <dbReference type="ARBA" id="ARBA00052682"/>
    </source>
</evidence>
<evidence type="ECO:0000256" key="6">
    <source>
        <dbReference type="ARBA" id="ARBA00022723"/>
    </source>
</evidence>
<evidence type="ECO:0000256" key="2">
    <source>
        <dbReference type="ARBA" id="ARBA00002819"/>
    </source>
</evidence>
<dbReference type="WBParaSite" id="TMUE_2000007782.1">
    <property type="protein sequence ID" value="TMUE_2000007782.1"/>
    <property type="gene ID" value="WBGene00302646"/>
</dbReference>
<sequence>MPTLVWSAATVYRLSTRRLLSSGRKITTHYTVVPRDTDPRWKGIDMSRVSDDVDVAIVGAGPSGLSTAIKLKQLCSASKKDLRICVVDKASYIGGHTLSGALIKTLALDELFPDWRTLGAPVHQQVSEEHIGLLTEKYRFPIPAMPGLPLRNKNNYIVRLGHLVRWLGEKAEEAGVELYPGYAAAEVLYREDGSVNGIATNDVGIAKDGSPKATFERGMELRAKCTVFAEGCRGHLTKALSRKLGLREKCGHMTYGIGLKELWELDPAKHRPGYVDHTLGWPLSYNSYGGSFMYHIDDKGHPLCSLGMVIALDYHNTYIDPFKELQRYKLHPSIRKHLEGGKRIGYGARALNEGGLQGIPKLTFPGGCLVGCTAGFLNPAALKGVHYAMKSGILAAEAIFESLFDGSTSSVTIEPVSFEEKVKNSYIWKDLKAVRNVRLSFNSALGMYGGLLYTGLFYLLGRGLEPWTFKSKVPDHAAINPSNECKTIDYPKPDNVLTFDLLSSVHLTGTNHEHDQPPHLTLLNDDVPQETNLRVYDGPESRYCPAGVYEFVIDELGQSKHLQINAQNCIHCKTCDIKDPLQNINWVAPEGGGGPAYDGM</sequence>